<feature type="transmembrane region" description="Helical" evidence="4">
    <location>
        <begin position="264"/>
        <end position="285"/>
    </location>
</feature>
<proteinExistence type="inferred from homology"/>
<keyword evidence="6" id="KW-1185">Reference proteome</keyword>
<dbReference type="InterPro" id="IPR036291">
    <property type="entry name" value="NAD(P)-bd_dom_sf"/>
</dbReference>
<keyword evidence="4" id="KW-0472">Membrane</keyword>
<dbReference type="SUPFAM" id="SSF51735">
    <property type="entry name" value="NAD(P)-binding Rossmann-fold domains"/>
    <property type="match status" value="1"/>
</dbReference>
<dbReference type="Pfam" id="PF00106">
    <property type="entry name" value="adh_short"/>
    <property type="match status" value="1"/>
</dbReference>
<keyword evidence="2" id="KW-0560">Oxidoreductase</keyword>
<evidence type="ECO:0000256" key="4">
    <source>
        <dbReference type="SAM" id="Phobius"/>
    </source>
</evidence>
<keyword evidence="4" id="KW-1133">Transmembrane helix</keyword>
<reference evidence="5 6" key="1">
    <citation type="journal article" date="2021" name="Environ. Microbiol.">
        <title>Gene family expansions and transcriptome signatures uncover fungal adaptations to wood decay.</title>
        <authorList>
            <person name="Hage H."/>
            <person name="Miyauchi S."/>
            <person name="Viragh M."/>
            <person name="Drula E."/>
            <person name="Min B."/>
            <person name="Chaduli D."/>
            <person name="Navarro D."/>
            <person name="Favel A."/>
            <person name="Norest M."/>
            <person name="Lesage-Meessen L."/>
            <person name="Balint B."/>
            <person name="Merenyi Z."/>
            <person name="de Eugenio L."/>
            <person name="Morin E."/>
            <person name="Martinez A.T."/>
            <person name="Baldrian P."/>
            <person name="Stursova M."/>
            <person name="Martinez M.J."/>
            <person name="Novotny C."/>
            <person name="Magnuson J.K."/>
            <person name="Spatafora J.W."/>
            <person name="Maurice S."/>
            <person name="Pangilinan J."/>
            <person name="Andreopoulos W."/>
            <person name="LaButti K."/>
            <person name="Hundley H."/>
            <person name="Na H."/>
            <person name="Kuo A."/>
            <person name="Barry K."/>
            <person name="Lipzen A."/>
            <person name="Henrissat B."/>
            <person name="Riley R."/>
            <person name="Ahrendt S."/>
            <person name="Nagy L.G."/>
            <person name="Grigoriev I.V."/>
            <person name="Martin F."/>
            <person name="Rosso M.N."/>
        </authorList>
    </citation>
    <scope>NUCLEOTIDE SEQUENCE [LARGE SCALE GENOMIC DNA]</scope>
    <source>
        <strain evidence="5 6">CIRM-BRFM 1785</strain>
    </source>
</reference>
<comment type="caution">
    <text evidence="5">The sequence shown here is derived from an EMBL/GenBank/DDBJ whole genome shotgun (WGS) entry which is preliminary data.</text>
</comment>
<dbReference type="PRINTS" id="PR00080">
    <property type="entry name" value="SDRFAMILY"/>
</dbReference>
<dbReference type="Gene3D" id="3.40.50.720">
    <property type="entry name" value="NAD(P)-binding Rossmann-like Domain"/>
    <property type="match status" value="1"/>
</dbReference>
<dbReference type="EMBL" id="JADCUA010000007">
    <property type="protein sequence ID" value="KAH9838673.1"/>
    <property type="molecule type" value="Genomic_DNA"/>
</dbReference>
<organism evidence="5 6">
    <name type="scientific">Rhodofomes roseus</name>
    <dbReference type="NCBI Taxonomy" id="34475"/>
    <lineage>
        <taxon>Eukaryota</taxon>
        <taxon>Fungi</taxon>
        <taxon>Dikarya</taxon>
        <taxon>Basidiomycota</taxon>
        <taxon>Agaricomycotina</taxon>
        <taxon>Agaricomycetes</taxon>
        <taxon>Polyporales</taxon>
        <taxon>Rhodofomes</taxon>
    </lineage>
</organism>
<evidence type="ECO:0000313" key="5">
    <source>
        <dbReference type="EMBL" id="KAH9838673.1"/>
    </source>
</evidence>
<dbReference type="Proteomes" id="UP000814176">
    <property type="component" value="Unassembled WGS sequence"/>
</dbReference>
<comment type="similarity">
    <text evidence="1 3">Belongs to the short-chain dehydrogenases/reductases (SDR) family.</text>
</comment>
<dbReference type="PANTHER" id="PTHR44169:SF6">
    <property type="entry name" value="NADPH-DEPENDENT 1-ACYLDIHYDROXYACETONE PHOSPHATE REDUCTASE"/>
    <property type="match status" value="1"/>
</dbReference>
<dbReference type="RefSeq" id="XP_047780588.1">
    <property type="nucleotide sequence ID" value="XM_047919231.1"/>
</dbReference>
<gene>
    <name evidence="5" type="ORF">C8Q71DRAFT_541286</name>
</gene>
<sequence length="292" mass="31753">MTGEVVVVTGCTKGGIGHALCEEFAGKGCKVYATARRVEAIGDFKDTQIVRLRLDVTSDADVADVVKTVLDREGRIDIVVNNAARPHSGPLAEVSLLEAKITFDTNIFGPLRLSQAAFPHMATKKSGRIVNIGSIMGDTPAPWGGVYGATKAALARISEILYMEAAPFNIHVMHISPGGVKTNIAMHALDQLDLPENSFYKPWLASMTRAIAHADGPLSLTAERFAQKVVSEVLKPNPPRYMTLGVGAWPSAMIQWLPRGVLCWLMWQLVAGEGLSFLYGLIMFLRRLLRLD</sequence>
<dbReference type="GeneID" id="71999963"/>
<name>A0ABQ8KKJ2_9APHY</name>
<dbReference type="CDD" id="cd05374">
    <property type="entry name" value="17beta-HSD-like_SDR_c"/>
    <property type="match status" value="1"/>
</dbReference>
<protein>
    <recommendedName>
        <fullName evidence="7">Short-subunit dehydrogenase</fullName>
    </recommendedName>
</protein>
<evidence type="ECO:0000313" key="6">
    <source>
        <dbReference type="Proteomes" id="UP000814176"/>
    </source>
</evidence>
<evidence type="ECO:0008006" key="7">
    <source>
        <dbReference type="Google" id="ProtNLM"/>
    </source>
</evidence>
<evidence type="ECO:0000256" key="2">
    <source>
        <dbReference type="ARBA" id="ARBA00023002"/>
    </source>
</evidence>
<dbReference type="PANTHER" id="PTHR44169">
    <property type="entry name" value="NADPH-DEPENDENT 1-ACYLDIHYDROXYACETONE PHOSPHATE REDUCTASE"/>
    <property type="match status" value="1"/>
</dbReference>
<dbReference type="InterPro" id="IPR002347">
    <property type="entry name" value="SDR_fam"/>
</dbReference>
<evidence type="ECO:0000256" key="1">
    <source>
        <dbReference type="ARBA" id="ARBA00006484"/>
    </source>
</evidence>
<dbReference type="PRINTS" id="PR00081">
    <property type="entry name" value="GDHRDH"/>
</dbReference>
<evidence type="ECO:0000256" key="3">
    <source>
        <dbReference type="RuleBase" id="RU000363"/>
    </source>
</evidence>
<accession>A0ABQ8KKJ2</accession>
<keyword evidence="4" id="KW-0812">Transmembrane</keyword>